<keyword evidence="1" id="KW-0472">Membrane</keyword>
<reference evidence="2" key="1">
    <citation type="submission" date="2018-05" db="EMBL/GenBank/DDBJ databases">
        <title>Draft genome of Mucuna pruriens seed.</title>
        <authorList>
            <person name="Nnadi N.E."/>
            <person name="Vos R."/>
            <person name="Hasami M.H."/>
            <person name="Devisetty U.K."/>
            <person name="Aguiy J.C."/>
        </authorList>
    </citation>
    <scope>NUCLEOTIDE SEQUENCE [LARGE SCALE GENOMIC DNA]</scope>
    <source>
        <strain evidence="2">JCA_2017</strain>
    </source>
</reference>
<protein>
    <submittedName>
        <fullName evidence="2">Uncharacterized protein</fullName>
    </submittedName>
</protein>
<dbReference type="AlphaFoldDB" id="A0A371EN41"/>
<sequence length="106" mass="11969">MHASSVMPPSHLSNLPIARIETHSKLKLLRGSLLFRLSMAKYYYNRRILFTILVIVFIIVVSFSQRGASCRPLQDDQGPRAQFDGLLLQFLPRGPVKPSAPDPIRP</sequence>
<organism evidence="2 3">
    <name type="scientific">Mucuna pruriens</name>
    <name type="common">Velvet bean</name>
    <name type="synonym">Dolichos pruriens</name>
    <dbReference type="NCBI Taxonomy" id="157652"/>
    <lineage>
        <taxon>Eukaryota</taxon>
        <taxon>Viridiplantae</taxon>
        <taxon>Streptophyta</taxon>
        <taxon>Embryophyta</taxon>
        <taxon>Tracheophyta</taxon>
        <taxon>Spermatophyta</taxon>
        <taxon>Magnoliopsida</taxon>
        <taxon>eudicotyledons</taxon>
        <taxon>Gunneridae</taxon>
        <taxon>Pentapetalae</taxon>
        <taxon>rosids</taxon>
        <taxon>fabids</taxon>
        <taxon>Fabales</taxon>
        <taxon>Fabaceae</taxon>
        <taxon>Papilionoideae</taxon>
        <taxon>50 kb inversion clade</taxon>
        <taxon>NPAAA clade</taxon>
        <taxon>indigoferoid/millettioid clade</taxon>
        <taxon>Phaseoleae</taxon>
        <taxon>Mucuna</taxon>
    </lineage>
</organism>
<comment type="caution">
    <text evidence="2">The sequence shown here is derived from an EMBL/GenBank/DDBJ whole genome shotgun (WGS) entry which is preliminary data.</text>
</comment>
<evidence type="ECO:0000313" key="2">
    <source>
        <dbReference type="EMBL" id="RDX67458.1"/>
    </source>
</evidence>
<dbReference type="Proteomes" id="UP000257109">
    <property type="component" value="Unassembled WGS sequence"/>
</dbReference>
<name>A0A371EN41_MUCPR</name>
<keyword evidence="3" id="KW-1185">Reference proteome</keyword>
<dbReference type="EMBL" id="QJKJ01012988">
    <property type="protein sequence ID" value="RDX67458.1"/>
    <property type="molecule type" value="Genomic_DNA"/>
</dbReference>
<evidence type="ECO:0000313" key="3">
    <source>
        <dbReference type="Proteomes" id="UP000257109"/>
    </source>
</evidence>
<accession>A0A371EN41</accession>
<dbReference type="OrthoDB" id="10394592at2759"/>
<feature type="transmembrane region" description="Helical" evidence="1">
    <location>
        <begin position="44"/>
        <end position="63"/>
    </location>
</feature>
<feature type="non-terminal residue" evidence="2">
    <location>
        <position position="1"/>
    </location>
</feature>
<evidence type="ECO:0000256" key="1">
    <source>
        <dbReference type="SAM" id="Phobius"/>
    </source>
</evidence>
<keyword evidence="1" id="KW-1133">Transmembrane helix</keyword>
<keyword evidence="1" id="KW-0812">Transmembrane</keyword>
<proteinExistence type="predicted"/>
<gene>
    <name evidence="2" type="ORF">CR513_53667</name>
</gene>